<dbReference type="Proteomes" id="UP000054342">
    <property type="component" value="Unassembled WGS sequence"/>
</dbReference>
<protein>
    <submittedName>
        <fullName evidence="1">Uncharacterized protein</fullName>
    </submittedName>
</protein>
<reference evidence="1 2" key="1">
    <citation type="submission" date="2015-01" db="EMBL/GenBank/DDBJ databases">
        <title>The Genome Sequence of Exophiala xenobiotica CBS118157.</title>
        <authorList>
            <consortium name="The Broad Institute Genomics Platform"/>
            <person name="Cuomo C."/>
            <person name="de Hoog S."/>
            <person name="Gorbushina A."/>
            <person name="Stielow B."/>
            <person name="Teixiera M."/>
            <person name="Abouelleil A."/>
            <person name="Chapman S.B."/>
            <person name="Priest M."/>
            <person name="Young S.K."/>
            <person name="Wortman J."/>
            <person name="Nusbaum C."/>
            <person name="Birren B."/>
        </authorList>
    </citation>
    <scope>NUCLEOTIDE SEQUENCE [LARGE SCALE GENOMIC DNA]</scope>
    <source>
        <strain evidence="1 2">CBS 118157</strain>
    </source>
</reference>
<gene>
    <name evidence="1" type="ORF">PV05_04673</name>
</gene>
<name>A0A0D2EMP1_9EURO</name>
<sequence>MQHSRILLSVFSPAAVRLRANPHHGVLRCLRLDMARIVGCGMDRGNSDAYGGNSSASRTESLQTTEWAVDMSRVPCSRVPHQRITRSSLNYQWSYPRCCEDVPKTVNAMSSRCSIGLLVADLWSTTVVC</sequence>
<evidence type="ECO:0000313" key="1">
    <source>
        <dbReference type="EMBL" id="KIW55970.1"/>
    </source>
</evidence>
<dbReference type="GeneID" id="25326581"/>
<dbReference type="AlphaFoldDB" id="A0A0D2EMP1"/>
<proteinExistence type="predicted"/>
<organism evidence="1 2">
    <name type="scientific">Exophiala xenobiotica</name>
    <dbReference type="NCBI Taxonomy" id="348802"/>
    <lineage>
        <taxon>Eukaryota</taxon>
        <taxon>Fungi</taxon>
        <taxon>Dikarya</taxon>
        <taxon>Ascomycota</taxon>
        <taxon>Pezizomycotina</taxon>
        <taxon>Eurotiomycetes</taxon>
        <taxon>Chaetothyriomycetidae</taxon>
        <taxon>Chaetothyriales</taxon>
        <taxon>Herpotrichiellaceae</taxon>
        <taxon>Exophiala</taxon>
    </lineage>
</organism>
<evidence type="ECO:0000313" key="2">
    <source>
        <dbReference type="Proteomes" id="UP000054342"/>
    </source>
</evidence>
<dbReference type="EMBL" id="KN847319">
    <property type="protein sequence ID" value="KIW55970.1"/>
    <property type="molecule type" value="Genomic_DNA"/>
</dbReference>
<dbReference type="RefSeq" id="XP_013316554.1">
    <property type="nucleotide sequence ID" value="XM_013461100.1"/>
</dbReference>
<dbReference type="HOGENOM" id="CLU_1948838_0_0_1"/>
<keyword evidence="2" id="KW-1185">Reference proteome</keyword>
<accession>A0A0D2EMP1</accession>